<evidence type="ECO:0000256" key="1">
    <source>
        <dbReference type="SAM" id="Phobius"/>
    </source>
</evidence>
<evidence type="ECO:0000313" key="2">
    <source>
        <dbReference type="EnsemblMetazoa" id="Aqu2.1.00392_001"/>
    </source>
</evidence>
<feature type="transmembrane region" description="Helical" evidence="1">
    <location>
        <begin position="181"/>
        <end position="201"/>
    </location>
</feature>
<organism evidence="2">
    <name type="scientific">Amphimedon queenslandica</name>
    <name type="common">Sponge</name>
    <dbReference type="NCBI Taxonomy" id="400682"/>
    <lineage>
        <taxon>Eukaryota</taxon>
        <taxon>Metazoa</taxon>
        <taxon>Porifera</taxon>
        <taxon>Demospongiae</taxon>
        <taxon>Heteroscleromorpha</taxon>
        <taxon>Haplosclerida</taxon>
        <taxon>Niphatidae</taxon>
        <taxon>Amphimedon</taxon>
    </lineage>
</organism>
<sequence>MGERGRILKTVPLYSGDLSYMSDDHLKYVIPAVICLAFIVLPPPIILLSEPFLVRINGALNIRRNAVTYALHRLRMKLKPFLDSFQGCFKDNHRCFAGLFFLYRILIVLTPIYFPEGTFWNITMKETLLFLILLLHCLCAPFQQKSFNHLTSFLLIDLLLINMLQLALVREWYDSTIMATTVLQFVLMSLPLVYLLGYIGLYCKKYFVQNKLESVDECDELPARLIPGSMESYDTF</sequence>
<dbReference type="AlphaFoldDB" id="A0A1X7SEA6"/>
<dbReference type="InParanoid" id="A0A1X7SEA6"/>
<accession>A0A1X7SEA6</accession>
<keyword evidence="1" id="KW-1133">Transmembrane helix</keyword>
<protein>
    <recommendedName>
        <fullName evidence="3">TRP C-terminal domain-containing protein</fullName>
    </recommendedName>
</protein>
<reference evidence="2" key="1">
    <citation type="submission" date="2017-05" db="UniProtKB">
        <authorList>
            <consortium name="EnsemblMetazoa"/>
        </authorList>
    </citation>
    <scope>IDENTIFICATION</scope>
</reference>
<name>A0A1X7SEA6_AMPQE</name>
<feature type="transmembrane region" description="Helical" evidence="1">
    <location>
        <begin position="119"/>
        <end position="138"/>
    </location>
</feature>
<dbReference type="OrthoDB" id="5989148at2759"/>
<evidence type="ECO:0008006" key="3">
    <source>
        <dbReference type="Google" id="ProtNLM"/>
    </source>
</evidence>
<keyword evidence="1" id="KW-0812">Transmembrane</keyword>
<feature type="transmembrane region" description="Helical" evidence="1">
    <location>
        <begin position="28"/>
        <end position="48"/>
    </location>
</feature>
<feature type="transmembrane region" description="Helical" evidence="1">
    <location>
        <begin position="150"/>
        <end position="169"/>
    </location>
</feature>
<dbReference type="EnsemblMetazoa" id="Aqu2.1.00392_001">
    <property type="protein sequence ID" value="Aqu2.1.00392_001"/>
    <property type="gene ID" value="Aqu2.1.00392"/>
</dbReference>
<keyword evidence="1" id="KW-0472">Membrane</keyword>
<feature type="transmembrane region" description="Helical" evidence="1">
    <location>
        <begin position="95"/>
        <end position="113"/>
    </location>
</feature>
<proteinExistence type="predicted"/>